<dbReference type="Gene3D" id="2.60.40.10">
    <property type="entry name" value="Immunoglobulins"/>
    <property type="match status" value="1"/>
</dbReference>
<keyword evidence="4" id="KW-1185">Reference proteome</keyword>
<dbReference type="PROSITE" id="PS50202">
    <property type="entry name" value="MSP"/>
    <property type="match status" value="1"/>
</dbReference>
<dbReference type="SUPFAM" id="SSF49354">
    <property type="entry name" value="PapD-like"/>
    <property type="match status" value="1"/>
</dbReference>
<keyword evidence="1" id="KW-0963">Cytoplasm</keyword>
<accession>A0A0N4ZUT5</accession>
<dbReference type="AlphaFoldDB" id="A0A0N4ZUT5"/>
<dbReference type="STRING" id="131310.A0A0N4ZUT5"/>
<organism evidence="4 5">
    <name type="scientific">Parastrongyloides trichosuri</name>
    <name type="common">Possum-specific nematode worm</name>
    <dbReference type="NCBI Taxonomy" id="131310"/>
    <lineage>
        <taxon>Eukaryota</taxon>
        <taxon>Metazoa</taxon>
        <taxon>Ecdysozoa</taxon>
        <taxon>Nematoda</taxon>
        <taxon>Chromadorea</taxon>
        <taxon>Rhabditida</taxon>
        <taxon>Tylenchina</taxon>
        <taxon>Panagrolaimomorpha</taxon>
        <taxon>Strongyloidoidea</taxon>
        <taxon>Strongyloididae</taxon>
        <taxon>Parastrongyloides</taxon>
    </lineage>
</organism>
<comment type="function">
    <text evidence="1">Central component in molecular interactions underlying sperm crawling. Forms an extensive filament system that extends from sperm villipoda, along the leading edge of the pseudopod.</text>
</comment>
<feature type="compositionally biased region" description="Basic and acidic residues" evidence="2">
    <location>
        <begin position="146"/>
        <end position="195"/>
    </location>
</feature>
<reference evidence="5" key="1">
    <citation type="submission" date="2017-02" db="UniProtKB">
        <authorList>
            <consortium name="WormBaseParasite"/>
        </authorList>
    </citation>
    <scope>IDENTIFICATION</scope>
</reference>
<dbReference type="Pfam" id="PF00635">
    <property type="entry name" value="Motile_Sperm"/>
    <property type="match status" value="1"/>
</dbReference>
<proteinExistence type="predicted"/>
<sequence>MSGKPLKNLANKPGEPDFKLKIEPESHLIFKSDALDKKACMVKVRLENILKERQIFKIKCTSNEIFRVRPPLGYLDPGECQSIQIAFTSKRVPESYKHFFAFYHAKSNETRPPKQVWVPNFEFNGVKRMWCLFQKEDGTDFAPQAQDEKDNKGTDAKDEKKKEPAKEEDKKDKSKEKKEKDEGGGKKEEKQEEKK</sequence>
<evidence type="ECO:0000256" key="2">
    <source>
        <dbReference type="SAM" id="MobiDB-lite"/>
    </source>
</evidence>
<evidence type="ECO:0000313" key="5">
    <source>
        <dbReference type="WBParaSite" id="PTRK_0001234800.1"/>
    </source>
</evidence>
<feature type="domain" description="MSP" evidence="3">
    <location>
        <begin position="19"/>
        <end position="148"/>
    </location>
</feature>
<dbReference type="Proteomes" id="UP000038045">
    <property type="component" value="Unplaced"/>
</dbReference>
<dbReference type="PANTHER" id="PTHR21513:SF19">
    <property type="entry name" value="MAJOR SPERM PROTEIN"/>
    <property type="match status" value="1"/>
</dbReference>
<dbReference type="PANTHER" id="PTHR21513">
    <property type="entry name" value="MAJOR SPERM PROTEIN"/>
    <property type="match status" value="1"/>
</dbReference>
<evidence type="ECO:0000256" key="1">
    <source>
        <dbReference type="RuleBase" id="RU003425"/>
    </source>
</evidence>
<name>A0A0N4ZUT5_PARTI</name>
<keyword evidence="1" id="KW-0206">Cytoskeleton</keyword>
<evidence type="ECO:0000313" key="4">
    <source>
        <dbReference type="Proteomes" id="UP000038045"/>
    </source>
</evidence>
<dbReference type="InterPro" id="IPR008962">
    <property type="entry name" value="PapD-like_sf"/>
</dbReference>
<dbReference type="InterPro" id="IPR000535">
    <property type="entry name" value="MSP_dom"/>
</dbReference>
<dbReference type="WBParaSite" id="PTRK_0001234800.1">
    <property type="protein sequence ID" value="PTRK_0001234800.1"/>
    <property type="gene ID" value="PTRK_0001234800"/>
</dbReference>
<protein>
    <recommendedName>
        <fullName evidence="1">Major sperm protein</fullName>
    </recommendedName>
</protein>
<feature type="region of interest" description="Disordered" evidence="2">
    <location>
        <begin position="141"/>
        <end position="195"/>
    </location>
</feature>
<evidence type="ECO:0000259" key="3">
    <source>
        <dbReference type="PROSITE" id="PS50202"/>
    </source>
</evidence>
<dbReference type="InterPro" id="IPR013783">
    <property type="entry name" value="Ig-like_fold"/>
</dbReference>